<organism evidence="2">
    <name type="scientific">Phakopsora pachyrhizi</name>
    <name type="common">Asian soybean rust disease fungus</name>
    <dbReference type="NCBI Taxonomy" id="170000"/>
    <lineage>
        <taxon>Eukaryota</taxon>
        <taxon>Fungi</taxon>
        <taxon>Dikarya</taxon>
        <taxon>Basidiomycota</taxon>
        <taxon>Pucciniomycotina</taxon>
        <taxon>Pucciniomycetes</taxon>
        <taxon>Pucciniales</taxon>
        <taxon>Phakopsoraceae</taxon>
        <taxon>Phakopsora</taxon>
    </lineage>
</organism>
<name>A0A0S1MIV2_PHAPC</name>
<accession>A0A0S1MIV2</accession>
<evidence type="ECO:0000313" key="2">
    <source>
        <dbReference type="EMBL" id="ALL40819.1"/>
    </source>
</evidence>
<dbReference type="AlphaFoldDB" id="A0A0S1MIV2"/>
<protein>
    <submittedName>
        <fullName evidence="2">Uncharacterized protein</fullName>
    </submittedName>
</protein>
<reference evidence="2" key="1">
    <citation type="submission" date="2015-07" db="EMBL/GenBank/DDBJ databases">
        <title>Elucidating the P. pachyrhizi secretome and potential effectors.</title>
        <authorList>
            <person name="de Carvalho M.C.C.G."/>
            <person name="Nascimento L.C."/>
            <person name="Darben L.M."/>
            <person name="Polizel-Podanosqui A.M."/>
            <person name="Lopes-Caitar V.S."/>
            <person name="Rocha C.S."/>
            <person name="Qi M."/>
            <person name="Carazolle M."/>
            <person name="Kuwahara M.K."/>
            <person name="Pereira G.A.G."/>
            <person name="Abdelnoor R.V."/>
            <person name="Whitham S.A."/>
            <person name="Marcelino-Guimaraes F.C."/>
        </authorList>
    </citation>
    <scope>NUCLEOTIDE SEQUENCE</scope>
</reference>
<sequence>MTLMIGTSGMIRLITLALQGFLVFQSASCAYEKVMIRSRGYKPLGELQNGLNVLNDA</sequence>
<evidence type="ECO:0000256" key="1">
    <source>
        <dbReference type="SAM" id="SignalP"/>
    </source>
</evidence>
<feature type="signal peptide" evidence="1">
    <location>
        <begin position="1"/>
        <end position="29"/>
    </location>
</feature>
<keyword evidence="1" id="KW-0732">Signal</keyword>
<proteinExistence type="evidence at transcript level"/>
<dbReference type="EMBL" id="KT246728">
    <property type="protein sequence ID" value="ALL40819.1"/>
    <property type="molecule type" value="mRNA"/>
</dbReference>
<feature type="chain" id="PRO_5006589287" evidence="1">
    <location>
        <begin position="30"/>
        <end position="57"/>
    </location>
</feature>